<feature type="transmembrane region" description="Helical" evidence="8">
    <location>
        <begin position="212"/>
        <end position="233"/>
    </location>
</feature>
<feature type="transmembrane region" description="Helical" evidence="8">
    <location>
        <begin position="340"/>
        <end position="358"/>
    </location>
</feature>
<proteinExistence type="predicted"/>
<keyword evidence="4" id="KW-0808">Transferase</keyword>
<dbReference type="PANTHER" id="PTHR33908">
    <property type="entry name" value="MANNOSYLTRANSFERASE YKCB-RELATED"/>
    <property type="match status" value="1"/>
</dbReference>
<evidence type="ECO:0000313" key="11">
    <source>
        <dbReference type="Proteomes" id="UP000179221"/>
    </source>
</evidence>
<keyword evidence="6 8" id="KW-1133">Transmembrane helix</keyword>
<dbReference type="PANTHER" id="PTHR33908:SF3">
    <property type="entry name" value="UNDECAPRENYL PHOSPHATE-ALPHA-4-AMINO-4-DEOXY-L-ARABINOSE ARABINOSYL TRANSFERASE"/>
    <property type="match status" value="1"/>
</dbReference>
<evidence type="ECO:0000256" key="3">
    <source>
        <dbReference type="ARBA" id="ARBA00022676"/>
    </source>
</evidence>
<evidence type="ECO:0000256" key="5">
    <source>
        <dbReference type="ARBA" id="ARBA00022692"/>
    </source>
</evidence>
<evidence type="ECO:0000256" key="7">
    <source>
        <dbReference type="ARBA" id="ARBA00023136"/>
    </source>
</evidence>
<feature type="transmembrane region" description="Helical" evidence="8">
    <location>
        <begin position="146"/>
        <end position="164"/>
    </location>
</feature>
<dbReference type="GO" id="GO:0009103">
    <property type="term" value="P:lipopolysaccharide biosynthetic process"/>
    <property type="evidence" value="ECO:0007669"/>
    <property type="project" value="UniProtKB-ARBA"/>
</dbReference>
<comment type="caution">
    <text evidence="10">The sequence shown here is derived from an EMBL/GenBank/DDBJ whole genome shotgun (WGS) entry which is preliminary data.</text>
</comment>
<sequence length="559" mass="64056">MTKKISLLILILAILLAVITRLYKLGEAPHGLYVDEAGQGYSAYSILKTGKDEFGMPYPFVFRSFADFKTPVYIYLIVPLIPVFGLTIYAVRFPSYFFSILTIILTYLLIIEIAPKKYKYSLACVSSLLLAVSPWHILFGRTNFECNVGLFFLLGGVYFFYLGLKKPMFIVLSSVFFAIALPAYHSQRIVAPLTLLALTLRHRKELFLKTNTKYLIIAATVGFLITLPTLSVATTPGFLARATGLNIFSTVRRTPSGTLDEVRGLSSFFVNNRMFLSSKEFLALYLAYYSPRNMFVLGDYGLRSSFPDLSTFFMWQFPFYIYGAYLFFKEKMLGELRSIVLTLFFIAPIPAAVTIDPYTTIRSIPLVIPQLIFIAFAIVYAFEKIKDKKSKYFFYISFVVILIYSIAKLYSSVIIINEFYRAQAWNYGWEEVVDVITTRLDPKIPIVIDNAREDGYIQLLFFLKYDPATYQKSNNEVALSEYYTNMQRVDSRQIGNITSRKIDWTPDTMKEQYLIGDNLAISNEQIKLHYLTPITDIFYPDGSTAFRVVKTNPNLKPRL</sequence>
<evidence type="ECO:0000259" key="9">
    <source>
        <dbReference type="Pfam" id="PF13231"/>
    </source>
</evidence>
<dbReference type="InterPro" id="IPR038731">
    <property type="entry name" value="RgtA/B/C-like"/>
</dbReference>
<feature type="transmembrane region" description="Helical" evidence="8">
    <location>
        <begin position="309"/>
        <end position="328"/>
    </location>
</feature>
<dbReference type="GO" id="GO:0005886">
    <property type="term" value="C:plasma membrane"/>
    <property type="evidence" value="ECO:0007669"/>
    <property type="project" value="UniProtKB-SubCell"/>
</dbReference>
<organism evidence="10 11">
    <name type="scientific">Candidatus Woesebacteria bacterium RIFCSPHIGHO2_01_FULL_40_22</name>
    <dbReference type="NCBI Taxonomy" id="1802499"/>
    <lineage>
        <taxon>Bacteria</taxon>
        <taxon>Candidatus Woeseibacteriota</taxon>
    </lineage>
</organism>
<accession>A0A1F7YJQ2</accession>
<feature type="domain" description="Glycosyltransferase RgtA/B/C/D-like" evidence="9">
    <location>
        <begin position="69"/>
        <end position="230"/>
    </location>
</feature>
<evidence type="ECO:0000256" key="1">
    <source>
        <dbReference type="ARBA" id="ARBA00004651"/>
    </source>
</evidence>
<feature type="transmembrane region" description="Helical" evidence="8">
    <location>
        <begin position="394"/>
        <end position="416"/>
    </location>
</feature>
<comment type="subcellular location">
    <subcellularLocation>
        <location evidence="1">Cell membrane</location>
        <topology evidence="1">Multi-pass membrane protein</topology>
    </subcellularLocation>
</comment>
<keyword evidence="2" id="KW-1003">Cell membrane</keyword>
<dbReference type="GO" id="GO:0010041">
    <property type="term" value="P:response to iron(III) ion"/>
    <property type="evidence" value="ECO:0007669"/>
    <property type="project" value="TreeGrafter"/>
</dbReference>
<evidence type="ECO:0000313" key="10">
    <source>
        <dbReference type="EMBL" id="OGM27581.1"/>
    </source>
</evidence>
<dbReference type="AlphaFoldDB" id="A0A1F7YJQ2"/>
<dbReference type="GO" id="GO:0016763">
    <property type="term" value="F:pentosyltransferase activity"/>
    <property type="evidence" value="ECO:0007669"/>
    <property type="project" value="TreeGrafter"/>
</dbReference>
<protein>
    <recommendedName>
        <fullName evidence="9">Glycosyltransferase RgtA/B/C/D-like domain-containing protein</fullName>
    </recommendedName>
</protein>
<keyword evidence="5 8" id="KW-0812">Transmembrane</keyword>
<reference evidence="10 11" key="1">
    <citation type="journal article" date="2016" name="Nat. Commun.">
        <title>Thousands of microbial genomes shed light on interconnected biogeochemical processes in an aquifer system.</title>
        <authorList>
            <person name="Anantharaman K."/>
            <person name="Brown C.T."/>
            <person name="Hug L.A."/>
            <person name="Sharon I."/>
            <person name="Castelle C.J."/>
            <person name="Probst A.J."/>
            <person name="Thomas B.C."/>
            <person name="Singh A."/>
            <person name="Wilkins M.J."/>
            <person name="Karaoz U."/>
            <person name="Brodie E.L."/>
            <person name="Williams K.H."/>
            <person name="Hubbard S.S."/>
            <person name="Banfield J.F."/>
        </authorList>
    </citation>
    <scope>NUCLEOTIDE SEQUENCE [LARGE SCALE GENOMIC DNA]</scope>
</reference>
<dbReference type="InterPro" id="IPR050297">
    <property type="entry name" value="LipidA_mod_glycosyltrf_83"/>
</dbReference>
<dbReference type="EMBL" id="MGGL01000004">
    <property type="protein sequence ID" value="OGM27581.1"/>
    <property type="molecule type" value="Genomic_DNA"/>
</dbReference>
<feature type="transmembrane region" description="Helical" evidence="8">
    <location>
        <begin position="120"/>
        <end position="139"/>
    </location>
</feature>
<gene>
    <name evidence="10" type="ORF">A2628_02220</name>
</gene>
<feature type="transmembrane region" description="Helical" evidence="8">
    <location>
        <begin position="170"/>
        <end position="200"/>
    </location>
</feature>
<dbReference type="Proteomes" id="UP000179221">
    <property type="component" value="Unassembled WGS sequence"/>
</dbReference>
<evidence type="ECO:0000256" key="4">
    <source>
        <dbReference type="ARBA" id="ARBA00022679"/>
    </source>
</evidence>
<keyword evidence="7 8" id="KW-0472">Membrane</keyword>
<feature type="transmembrane region" description="Helical" evidence="8">
    <location>
        <begin position="96"/>
        <end position="114"/>
    </location>
</feature>
<dbReference type="Pfam" id="PF13231">
    <property type="entry name" value="PMT_2"/>
    <property type="match status" value="1"/>
</dbReference>
<keyword evidence="3" id="KW-0328">Glycosyltransferase</keyword>
<evidence type="ECO:0000256" key="8">
    <source>
        <dbReference type="SAM" id="Phobius"/>
    </source>
</evidence>
<evidence type="ECO:0000256" key="2">
    <source>
        <dbReference type="ARBA" id="ARBA00022475"/>
    </source>
</evidence>
<feature type="transmembrane region" description="Helical" evidence="8">
    <location>
        <begin position="72"/>
        <end position="91"/>
    </location>
</feature>
<evidence type="ECO:0000256" key="6">
    <source>
        <dbReference type="ARBA" id="ARBA00022989"/>
    </source>
</evidence>
<feature type="transmembrane region" description="Helical" evidence="8">
    <location>
        <begin position="364"/>
        <end position="382"/>
    </location>
</feature>
<name>A0A1F7YJQ2_9BACT</name>